<dbReference type="AlphaFoldDB" id="A0A024SII7"/>
<dbReference type="GO" id="GO:0005634">
    <property type="term" value="C:nucleus"/>
    <property type="evidence" value="ECO:0007669"/>
    <property type="project" value="UniProtKB-SubCell"/>
</dbReference>
<protein>
    <submittedName>
        <fullName evidence="9">Uncharacterized protein</fullName>
    </submittedName>
</protein>
<dbReference type="OrthoDB" id="339900at2759"/>
<organism evidence="9 10">
    <name type="scientific">Hypocrea jecorina (strain ATCC 56765 / BCRC 32924 / NRRL 11460 / Rut C-30)</name>
    <name type="common">Trichoderma reesei</name>
    <dbReference type="NCBI Taxonomy" id="1344414"/>
    <lineage>
        <taxon>Eukaryota</taxon>
        <taxon>Fungi</taxon>
        <taxon>Dikarya</taxon>
        <taxon>Ascomycota</taxon>
        <taxon>Pezizomycotina</taxon>
        <taxon>Sordariomycetes</taxon>
        <taxon>Hypocreomycetidae</taxon>
        <taxon>Hypocreales</taxon>
        <taxon>Hypocreaceae</taxon>
        <taxon>Trichoderma</taxon>
    </lineage>
</organism>
<evidence type="ECO:0000256" key="6">
    <source>
        <dbReference type="HAMAP-Rule" id="MF_03056"/>
    </source>
</evidence>
<sequence length="564" mass="60221">MKIPYNRVHVQGQILFAARGGAIHTFSLTDGSHISSWKHPDVDKVAQSIQAINEAKAEAALAAAEADTPATESEGPPAKRQKLEGDSENPSVSAQAEAEASTPATPQSGDKPQAGHVDGRGKKGKGKGKEVVDSGKSRFARVPDRPVVTHLTSTPDGKHLVAITGHDKVIWVFEHDGNGQLKQLSKRTMPKRPSAVAIGPDNQIISGDKFGDVYAIPLIIPEDGSKSAASLSSLPLPSKKAFKPTATPLTVHSKGNRLALLNQIKQAELAAEAQAANSAGPDFELNLLLGHVSMLTALVLGEQQGRRYILTADRDEHIRVSRYIPHAHIIENFCFGHKEFVSEMAIPPSKPDVLISGGGDEDIFVWDWVSGKQLYKSSILSLAREIAPETATVAVSGLYTLLYPSADGPLTYILAICEDIKAIFSWKLNDSNELHCPGIIQLPGKPLSLAISPSTNVDDHSNAAPPTVIAAIDPDADTKAQSLHAFRLTMNNGRLAVDVESSFKDKEVEANEPELTEEDVRGLLYTVESLRKVVTGPDDEAGSEAPHGNAESDVAADNTGEGEE</sequence>
<feature type="region of interest" description="Disordered" evidence="8">
    <location>
        <begin position="534"/>
        <end position="564"/>
    </location>
</feature>
<dbReference type="InterPro" id="IPR036322">
    <property type="entry name" value="WD40_repeat_dom_sf"/>
</dbReference>
<keyword evidence="4 6" id="KW-0677">Repeat</keyword>
<dbReference type="GO" id="GO:0106004">
    <property type="term" value="P:tRNA (guanine-N7)-methylation"/>
    <property type="evidence" value="ECO:0007669"/>
    <property type="project" value="UniProtKB-UniRule"/>
</dbReference>
<dbReference type="SUPFAM" id="SSF50978">
    <property type="entry name" value="WD40 repeat-like"/>
    <property type="match status" value="1"/>
</dbReference>
<dbReference type="InterPro" id="IPR015943">
    <property type="entry name" value="WD40/YVTN_repeat-like_dom_sf"/>
</dbReference>
<evidence type="ECO:0000256" key="3">
    <source>
        <dbReference type="ARBA" id="ARBA00022694"/>
    </source>
</evidence>
<dbReference type="GO" id="GO:0043527">
    <property type="term" value="C:tRNA methyltransferase complex"/>
    <property type="evidence" value="ECO:0007669"/>
    <property type="project" value="TreeGrafter"/>
</dbReference>
<dbReference type="Gene3D" id="2.130.10.10">
    <property type="entry name" value="YVTN repeat-like/Quinoprotein amine dehydrogenase"/>
    <property type="match status" value="1"/>
</dbReference>
<evidence type="ECO:0000256" key="1">
    <source>
        <dbReference type="ARBA" id="ARBA00004123"/>
    </source>
</evidence>
<comment type="subcellular location">
    <subcellularLocation>
        <location evidence="1 6">Nucleus</location>
    </subcellularLocation>
</comment>
<dbReference type="GO" id="GO:0005829">
    <property type="term" value="C:cytosol"/>
    <property type="evidence" value="ECO:0007669"/>
    <property type="project" value="TreeGrafter"/>
</dbReference>
<gene>
    <name evidence="9" type="ORF">M419DRAFT_128383</name>
</gene>
<dbReference type="InterPro" id="IPR001680">
    <property type="entry name" value="WD40_rpt"/>
</dbReference>
<feature type="repeat" description="WD" evidence="7">
    <location>
        <begin position="334"/>
        <end position="376"/>
    </location>
</feature>
<feature type="compositionally biased region" description="Basic and acidic residues" evidence="8">
    <location>
        <begin position="117"/>
        <end position="144"/>
    </location>
</feature>
<dbReference type="Proteomes" id="UP000024376">
    <property type="component" value="Unassembled WGS sequence"/>
</dbReference>
<keyword evidence="3 6" id="KW-0819">tRNA processing</keyword>
<comment type="function">
    <text evidence="6">Required for the formation of N(7)-methylguanine at position 46 (m7G46) in tRNA. In the complex, it is required to stabilize and induce conformational changes of the catalytic subunit.</text>
</comment>
<feature type="region of interest" description="Disordered" evidence="8">
    <location>
        <begin position="60"/>
        <end position="151"/>
    </location>
</feature>
<comment type="similarity">
    <text evidence="6">Belongs to the WD repeat TRM82 family.</text>
</comment>
<reference evidence="10" key="1">
    <citation type="journal article" date="2013" name="Ind. Biotechnol.">
        <title>Comparative genomics analysis of Trichoderma reesei strains.</title>
        <authorList>
            <person name="Koike H."/>
            <person name="Aerts A."/>
            <person name="LaButti K."/>
            <person name="Grigoriev I.V."/>
            <person name="Baker S.E."/>
        </authorList>
    </citation>
    <scope>NUCLEOTIDE SEQUENCE [LARGE SCALE GENOMIC DNA]</scope>
    <source>
        <strain evidence="10">ATCC 56765 / BCRC 32924 / NRRL 11460 / Rut C-30</strain>
    </source>
</reference>
<dbReference type="InterPro" id="IPR028884">
    <property type="entry name" value="Trm82"/>
</dbReference>
<keyword evidence="2 6" id="KW-0853">WD repeat</keyword>
<keyword evidence="5 6" id="KW-0539">Nucleus</keyword>
<evidence type="ECO:0000256" key="5">
    <source>
        <dbReference type="ARBA" id="ARBA00023242"/>
    </source>
</evidence>
<feature type="compositionally biased region" description="Low complexity" evidence="8">
    <location>
        <begin position="60"/>
        <end position="74"/>
    </location>
</feature>
<dbReference type="KEGG" id="trr:M419DRAFT_128383"/>
<name>A0A024SII7_HYPJR</name>
<proteinExistence type="inferred from homology"/>
<dbReference type="PROSITE" id="PS50082">
    <property type="entry name" value="WD_REPEATS_2"/>
    <property type="match status" value="1"/>
</dbReference>
<evidence type="ECO:0000313" key="9">
    <source>
        <dbReference type="EMBL" id="ETS03987.1"/>
    </source>
</evidence>
<dbReference type="UniPathway" id="UPA00989"/>
<evidence type="ECO:0000256" key="7">
    <source>
        <dbReference type="PROSITE-ProRule" id="PRU00221"/>
    </source>
</evidence>
<dbReference type="SMART" id="SM00320">
    <property type="entry name" value="WD40"/>
    <property type="match status" value="3"/>
</dbReference>
<evidence type="ECO:0000313" key="10">
    <source>
        <dbReference type="Proteomes" id="UP000024376"/>
    </source>
</evidence>
<dbReference type="PANTHER" id="PTHR16288">
    <property type="entry name" value="WD40 REPEAT PROTEIN 4"/>
    <property type="match status" value="1"/>
</dbReference>
<dbReference type="HAMAP" id="MF_03056">
    <property type="entry name" value="TRM82"/>
    <property type="match status" value="1"/>
</dbReference>
<dbReference type="PANTHER" id="PTHR16288:SF0">
    <property type="entry name" value="TRNA (GUANINE-N(7)-)-METHYLTRANSFERASE NON-CATALYTIC SUBUNIT WDR4"/>
    <property type="match status" value="1"/>
</dbReference>
<evidence type="ECO:0000256" key="4">
    <source>
        <dbReference type="ARBA" id="ARBA00022737"/>
    </source>
</evidence>
<evidence type="ECO:0000256" key="2">
    <source>
        <dbReference type="ARBA" id="ARBA00022574"/>
    </source>
</evidence>
<comment type="pathway">
    <text evidence="6">tRNA modification; N(7)-methylguanine-tRNA biosynthesis.</text>
</comment>
<dbReference type="HOGENOM" id="CLU_022082_0_0_1"/>
<dbReference type="EMBL" id="KI911142">
    <property type="protein sequence ID" value="ETS03987.1"/>
    <property type="molecule type" value="Genomic_DNA"/>
</dbReference>
<accession>A0A024SII7</accession>
<evidence type="ECO:0000256" key="8">
    <source>
        <dbReference type="SAM" id="MobiDB-lite"/>
    </source>
</evidence>